<dbReference type="EMBL" id="HBHP01006036">
    <property type="protein sequence ID" value="CAD9751516.1"/>
    <property type="molecule type" value="Transcribed_RNA"/>
</dbReference>
<gene>
    <name evidence="1" type="ORF">LSP00402_LOCUS3743</name>
</gene>
<protein>
    <submittedName>
        <fullName evidence="1">Uncharacterized protein</fullName>
    </submittedName>
</protein>
<organism evidence="1">
    <name type="scientific">Lotharella oceanica</name>
    <dbReference type="NCBI Taxonomy" id="641309"/>
    <lineage>
        <taxon>Eukaryota</taxon>
        <taxon>Sar</taxon>
        <taxon>Rhizaria</taxon>
        <taxon>Cercozoa</taxon>
        <taxon>Chlorarachniophyceae</taxon>
        <taxon>Lotharella</taxon>
    </lineage>
</organism>
<proteinExistence type="predicted"/>
<sequence length="501" mass="56509">MYESSDSTRVCRLSESSYTELYEKIMEDLGNTSNILEASRSIEILAFTCANAPCFLRLCLKDPRLVKLSLECLEEIAPSVSRLLNTDNDDLWRSHRDALKERKDAKTRSESFKLNLNSAKKHNIMVIEEEAGLRVIYVGADPGQQEIKSGDLITKVGREKLGQKAKKQKVLDSAPAKTRVYFERNIPLSPNGQQDGDSQGLLRFEDVCRLRLASAVFAFVSQVAKGSLGEDPKLRLRSICLMVGGERERKSGRRTDDINIEDDIDRILKLMLVLNESAQRKTQESTDNLSSLAQRMRLRYGGDPSSSSPAATSEKKQRILSKFNSKDGKIVTPHDNEFFESLKDKDQEAFGIQVSRTAHMQAECLVNVVKLLLDPKIQAERRISRQSLTTKLSSIGAKSNDYDQLCRMLQHLSGLLIDVVKLPLMAARTSYFVNVYSAALSLLLSDELLRKEVGKRSISSLKLIVKSYNKLKKNRRRMALPELYFCRISIPLIDKLITLLS</sequence>
<evidence type="ECO:0000313" key="1">
    <source>
        <dbReference type="EMBL" id="CAD9751516.1"/>
    </source>
</evidence>
<dbReference type="AlphaFoldDB" id="A0A7S2TKB4"/>
<name>A0A7S2TKB4_9EUKA</name>
<accession>A0A7S2TKB4</accession>
<reference evidence="1" key="1">
    <citation type="submission" date="2021-01" db="EMBL/GenBank/DDBJ databases">
        <authorList>
            <person name="Corre E."/>
            <person name="Pelletier E."/>
            <person name="Niang G."/>
            <person name="Scheremetjew M."/>
            <person name="Finn R."/>
            <person name="Kale V."/>
            <person name="Holt S."/>
            <person name="Cochrane G."/>
            <person name="Meng A."/>
            <person name="Brown T."/>
            <person name="Cohen L."/>
        </authorList>
    </citation>
    <scope>NUCLEOTIDE SEQUENCE</scope>
    <source>
        <strain evidence="1">CCMP622</strain>
    </source>
</reference>